<dbReference type="Pfam" id="PF01625">
    <property type="entry name" value="PMSR"/>
    <property type="match status" value="1"/>
</dbReference>
<name>A0ABP6RBG7_9MICC</name>
<gene>
    <name evidence="5 8" type="primary">msrA</name>
    <name evidence="8" type="ORF">GCM10020260_12420</name>
</gene>
<evidence type="ECO:0000256" key="5">
    <source>
        <dbReference type="HAMAP-Rule" id="MF_01401"/>
    </source>
</evidence>
<comment type="function">
    <text evidence="5">Has an important function as a repair enzyme for proteins that have been inactivated by oxidation. Catalyzes the reversible oxidation-reduction of methionine sulfoxide in proteins to methionine.</text>
</comment>
<dbReference type="Gene3D" id="3.30.1060.10">
    <property type="entry name" value="Peptide methionine sulphoxide reductase MsrA"/>
    <property type="match status" value="1"/>
</dbReference>
<dbReference type="SUPFAM" id="SSF55068">
    <property type="entry name" value="Peptide methionine sulfoxide reductase"/>
    <property type="match status" value="1"/>
</dbReference>
<dbReference type="PANTHER" id="PTHR43774">
    <property type="entry name" value="PEPTIDE METHIONINE SULFOXIDE REDUCTASE"/>
    <property type="match status" value="1"/>
</dbReference>
<organism evidence="8 9">
    <name type="scientific">Nesterenkonia halobia</name>
    <dbReference type="NCBI Taxonomy" id="37922"/>
    <lineage>
        <taxon>Bacteria</taxon>
        <taxon>Bacillati</taxon>
        <taxon>Actinomycetota</taxon>
        <taxon>Actinomycetes</taxon>
        <taxon>Micrococcales</taxon>
        <taxon>Micrococcaceae</taxon>
        <taxon>Nesterenkonia</taxon>
    </lineage>
</organism>
<dbReference type="PANTHER" id="PTHR43774:SF1">
    <property type="entry name" value="PEPTIDE METHIONINE SULFOXIDE REDUCTASE MSRA 2"/>
    <property type="match status" value="1"/>
</dbReference>
<evidence type="ECO:0000256" key="3">
    <source>
        <dbReference type="ARBA" id="ARBA00047806"/>
    </source>
</evidence>
<feature type="region of interest" description="Disordered" evidence="6">
    <location>
        <begin position="1"/>
        <end position="22"/>
    </location>
</feature>
<comment type="similarity">
    <text evidence="1 5">Belongs to the MsrA Met sulfoxide reductase family.</text>
</comment>
<proteinExistence type="inferred from homology"/>
<evidence type="ECO:0000259" key="7">
    <source>
        <dbReference type="Pfam" id="PF01625"/>
    </source>
</evidence>
<comment type="catalytic activity">
    <reaction evidence="4 5">
        <text>[thioredoxin]-disulfide + L-methionine + H2O = L-methionine (S)-S-oxide + [thioredoxin]-dithiol</text>
        <dbReference type="Rhea" id="RHEA:19993"/>
        <dbReference type="Rhea" id="RHEA-COMP:10698"/>
        <dbReference type="Rhea" id="RHEA-COMP:10700"/>
        <dbReference type="ChEBI" id="CHEBI:15377"/>
        <dbReference type="ChEBI" id="CHEBI:29950"/>
        <dbReference type="ChEBI" id="CHEBI:50058"/>
        <dbReference type="ChEBI" id="CHEBI:57844"/>
        <dbReference type="ChEBI" id="CHEBI:58772"/>
        <dbReference type="EC" id="1.8.4.11"/>
    </reaction>
</comment>
<dbReference type="InterPro" id="IPR002569">
    <property type="entry name" value="Met_Sox_Rdtase_MsrA_dom"/>
</dbReference>
<dbReference type="InterPro" id="IPR036509">
    <property type="entry name" value="Met_Sox_Rdtase_MsrA_sf"/>
</dbReference>
<keyword evidence="9" id="KW-1185">Reference proteome</keyword>
<evidence type="ECO:0000313" key="9">
    <source>
        <dbReference type="Proteomes" id="UP001501736"/>
    </source>
</evidence>
<feature type="active site" evidence="5">
    <location>
        <position position="36"/>
    </location>
</feature>
<evidence type="ECO:0000256" key="4">
    <source>
        <dbReference type="ARBA" id="ARBA00048782"/>
    </source>
</evidence>
<dbReference type="Proteomes" id="UP001501736">
    <property type="component" value="Unassembled WGS sequence"/>
</dbReference>
<keyword evidence="2 5" id="KW-0560">Oxidoreductase</keyword>
<evidence type="ECO:0000256" key="6">
    <source>
        <dbReference type="SAM" id="MobiDB-lite"/>
    </source>
</evidence>
<dbReference type="RefSeq" id="WP_344719323.1">
    <property type="nucleotide sequence ID" value="NZ_BAAAYG010000004.1"/>
</dbReference>
<dbReference type="EMBL" id="BAAAYG010000004">
    <property type="protein sequence ID" value="GAA3283505.1"/>
    <property type="molecule type" value="Genomic_DNA"/>
</dbReference>
<comment type="catalytic activity">
    <reaction evidence="3 5">
        <text>L-methionyl-[protein] + [thioredoxin]-disulfide + H2O = L-methionyl-(S)-S-oxide-[protein] + [thioredoxin]-dithiol</text>
        <dbReference type="Rhea" id="RHEA:14217"/>
        <dbReference type="Rhea" id="RHEA-COMP:10698"/>
        <dbReference type="Rhea" id="RHEA-COMP:10700"/>
        <dbReference type="Rhea" id="RHEA-COMP:12313"/>
        <dbReference type="Rhea" id="RHEA-COMP:12315"/>
        <dbReference type="ChEBI" id="CHEBI:15377"/>
        <dbReference type="ChEBI" id="CHEBI:16044"/>
        <dbReference type="ChEBI" id="CHEBI:29950"/>
        <dbReference type="ChEBI" id="CHEBI:44120"/>
        <dbReference type="ChEBI" id="CHEBI:50058"/>
        <dbReference type="EC" id="1.8.4.11"/>
    </reaction>
</comment>
<evidence type="ECO:0000256" key="2">
    <source>
        <dbReference type="ARBA" id="ARBA00023002"/>
    </source>
</evidence>
<comment type="caution">
    <text evidence="8">The sequence shown here is derived from an EMBL/GenBank/DDBJ whole genome shotgun (WGS) entry which is preliminary data.</text>
</comment>
<protein>
    <recommendedName>
        <fullName evidence="5">Peptide methionine sulfoxide reductase MsrA</fullName>
        <shortName evidence="5">Protein-methionine-S-oxide reductase</shortName>
        <ecNumber evidence="5">1.8.4.11</ecNumber>
    </recommendedName>
    <alternativeName>
        <fullName evidence="5">Peptide-methionine (S)-S-oxide reductase</fullName>
        <shortName evidence="5">Peptide Met(O) reductase</shortName>
    </alternativeName>
</protein>
<feature type="domain" description="Peptide methionine sulphoxide reductase MsrA" evidence="7">
    <location>
        <begin position="30"/>
        <end position="178"/>
    </location>
</feature>
<evidence type="ECO:0000313" key="8">
    <source>
        <dbReference type="EMBL" id="GAA3283505.1"/>
    </source>
</evidence>
<evidence type="ECO:0000256" key="1">
    <source>
        <dbReference type="ARBA" id="ARBA00005591"/>
    </source>
</evidence>
<dbReference type="HAMAP" id="MF_01401">
    <property type="entry name" value="MsrA"/>
    <property type="match status" value="1"/>
</dbReference>
<dbReference type="EC" id="1.8.4.11" evidence="5"/>
<accession>A0ABP6RBG7</accession>
<sequence length="203" mass="22090">MSSPSDPEAPTPDPAAQVDPAEQAGPARTLVLGAGCFWCLDSLARRLRGVVRVRSVYTGGTGPATYEAVCTGTTGHAEAVEVTFDPAELPVDVLYDVFFSAHDPTSWNRQGHDVGPQYRSAMFYADDAERAEMQAAIERAQQSYDAPIVTTLEPLGAVFEAEPVHQDFHSRRPDVGYCRVIIDPKVAALRRNYAPWLTEQPVG</sequence>
<dbReference type="NCBIfam" id="TIGR00401">
    <property type="entry name" value="msrA"/>
    <property type="match status" value="1"/>
</dbReference>
<reference evidence="9" key="1">
    <citation type="journal article" date="2019" name="Int. J. Syst. Evol. Microbiol.">
        <title>The Global Catalogue of Microorganisms (GCM) 10K type strain sequencing project: providing services to taxonomists for standard genome sequencing and annotation.</title>
        <authorList>
            <consortium name="The Broad Institute Genomics Platform"/>
            <consortium name="The Broad Institute Genome Sequencing Center for Infectious Disease"/>
            <person name="Wu L."/>
            <person name="Ma J."/>
        </authorList>
    </citation>
    <scope>NUCLEOTIDE SEQUENCE [LARGE SCALE GENOMIC DNA]</scope>
    <source>
        <strain evidence="9">JCM 11483</strain>
    </source>
</reference>